<protein>
    <submittedName>
        <fullName evidence="2">16408_t:CDS:1</fullName>
    </submittedName>
</protein>
<organism evidence="2 3">
    <name type="scientific">Racocetra fulgida</name>
    <dbReference type="NCBI Taxonomy" id="60492"/>
    <lineage>
        <taxon>Eukaryota</taxon>
        <taxon>Fungi</taxon>
        <taxon>Fungi incertae sedis</taxon>
        <taxon>Mucoromycota</taxon>
        <taxon>Glomeromycotina</taxon>
        <taxon>Glomeromycetes</taxon>
        <taxon>Diversisporales</taxon>
        <taxon>Gigasporaceae</taxon>
        <taxon>Racocetra</taxon>
    </lineage>
</organism>
<evidence type="ECO:0000313" key="2">
    <source>
        <dbReference type="EMBL" id="CAG8457897.1"/>
    </source>
</evidence>
<sequence>MVNELARDLLGIDDFKLAKFSYTRDELQVKSNKSDKEEKANRVLTEDNEYEK</sequence>
<dbReference type="Proteomes" id="UP000789396">
    <property type="component" value="Unassembled WGS sequence"/>
</dbReference>
<dbReference type="EMBL" id="CAJVPZ010000229">
    <property type="protein sequence ID" value="CAG8457897.1"/>
    <property type="molecule type" value="Genomic_DNA"/>
</dbReference>
<dbReference type="AlphaFoldDB" id="A0A9N8VR08"/>
<feature type="region of interest" description="Disordered" evidence="1">
    <location>
        <begin position="30"/>
        <end position="52"/>
    </location>
</feature>
<evidence type="ECO:0000256" key="1">
    <source>
        <dbReference type="SAM" id="MobiDB-lite"/>
    </source>
</evidence>
<feature type="non-terminal residue" evidence="2">
    <location>
        <position position="52"/>
    </location>
</feature>
<proteinExistence type="predicted"/>
<evidence type="ECO:0000313" key="3">
    <source>
        <dbReference type="Proteomes" id="UP000789396"/>
    </source>
</evidence>
<gene>
    <name evidence="2" type="ORF">RFULGI_LOCUS548</name>
</gene>
<comment type="caution">
    <text evidence="2">The sequence shown here is derived from an EMBL/GenBank/DDBJ whole genome shotgun (WGS) entry which is preliminary data.</text>
</comment>
<name>A0A9N8VR08_9GLOM</name>
<keyword evidence="3" id="KW-1185">Reference proteome</keyword>
<reference evidence="2" key="1">
    <citation type="submission" date="2021-06" db="EMBL/GenBank/DDBJ databases">
        <authorList>
            <person name="Kallberg Y."/>
            <person name="Tangrot J."/>
            <person name="Rosling A."/>
        </authorList>
    </citation>
    <scope>NUCLEOTIDE SEQUENCE</scope>
    <source>
        <strain evidence="2">IN212</strain>
    </source>
</reference>
<accession>A0A9N8VR08</accession>